<sequence>MKKIKISIVLCAIMTLCACNDTVNTKLYRPSNGAESISVIEDRDTISICEVGREDRQEKLLWKFYKKEQYYYLANSDGKRILVMSNYLMSGANDAKTGLYQDNKTNIGNKEASVIESALLSNDTMTYKYGNVSGNKIQCFHHDSNRKLVISEHVKMNNKYNKSGKYQHYVIYIENVGDSLIATSISINDTIRIKMIYDQNYKIKNVQNWMQYTTYKPDKQ</sequence>
<proteinExistence type="predicted"/>
<keyword evidence="3" id="KW-1185">Reference proteome</keyword>
<evidence type="ECO:0000313" key="3">
    <source>
        <dbReference type="Proteomes" id="UP000278983"/>
    </source>
</evidence>
<reference evidence="2 3" key="1">
    <citation type="submission" date="2018-12" db="EMBL/GenBank/DDBJ databases">
        <title>Genome sequencing of Prevotella sp. KCOM 3155 (= JS262).</title>
        <authorList>
            <person name="Kook J.-K."/>
            <person name="Park S.-N."/>
            <person name="Lim Y.K."/>
        </authorList>
    </citation>
    <scope>NUCLEOTIDE SEQUENCE [LARGE SCALE GENOMIC DNA]</scope>
    <source>
        <strain evidence="2 3">KCOM 3155</strain>
    </source>
</reference>
<dbReference type="OrthoDB" id="9819312at2"/>
<dbReference type="RefSeq" id="WP_126678635.1">
    <property type="nucleotide sequence ID" value="NZ_CAUTIM010000023.1"/>
</dbReference>
<protein>
    <recommendedName>
        <fullName evidence="4">DUF4595 domain-containing protein</fullName>
    </recommendedName>
</protein>
<gene>
    <name evidence="2" type="ORF">EHV08_06700</name>
</gene>
<keyword evidence="1" id="KW-0732">Signal</keyword>
<dbReference type="EMBL" id="RYYU01000001">
    <property type="protein sequence ID" value="RUL59476.1"/>
    <property type="molecule type" value="Genomic_DNA"/>
</dbReference>
<comment type="caution">
    <text evidence="2">The sequence shown here is derived from an EMBL/GenBank/DDBJ whole genome shotgun (WGS) entry which is preliminary data.</text>
</comment>
<feature type="signal peptide" evidence="1">
    <location>
        <begin position="1"/>
        <end position="18"/>
    </location>
</feature>
<name>A0A3S0RZV7_9BACT</name>
<evidence type="ECO:0000256" key="1">
    <source>
        <dbReference type="SAM" id="SignalP"/>
    </source>
</evidence>
<evidence type="ECO:0000313" key="2">
    <source>
        <dbReference type="EMBL" id="RUL59476.1"/>
    </source>
</evidence>
<dbReference type="AlphaFoldDB" id="A0A3S0RZV7"/>
<accession>A0A3S0RZV7</accession>
<dbReference type="Proteomes" id="UP000278983">
    <property type="component" value="Unassembled WGS sequence"/>
</dbReference>
<evidence type="ECO:0008006" key="4">
    <source>
        <dbReference type="Google" id="ProtNLM"/>
    </source>
</evidence>
<feature type="chain" id="PRO_5018705552" description="DUF4595 domain-containing protein" evidence="1">
    <location>
        <begin position="19"/>
        <end position="220"/>
    </location>
</feature>
<organism evidence="2 3">
    <name type="scientific">Prevotella koreensis</name>
    <dbReference type="NCBI Taxonomy" id="2490854"/>
    <lineage>
        <taxon>Bacteria</taxon>
        <taxon>Pseudomonadati</taxon>
        <taxon>Bacteroidota</taxon>
        <taxon>Bacteroidia</taxon>
        <taxon>Bacteroidales</taxon>
        <taxon>Prevotellaceae</taxon>
        <taxon>Prevotella</taxon>
    </lineage>
</organism>
<dbReference type="PROSITE" id="PS51257">
    <property type="entry name" value="PROKAR_LIPOPROTEIN"/>
    <property type="match status" value="1"/>
</dbReference>